<sequence>MGLEVGYQHRSRGRTMKKIMNEKRRLIGVLALIALTAGMLAWQVQASNIEKEDARREFGEAYVEIDQVFTDYQYYYPGDPVLVTVIWTYVNTIIPGMPFDFDVTLGIARNNPPYYGGLQTAEVNCDNYIPGTYYTSHCLTIPWTAPSGIEGICGAKVTPEPPYQSHGTGTVQGNVFHIMEWE</sequence>
<dbReference type="Proteomes" id="UP000052008">
    <property type="component" value="Unassembled WGS sequence"/>
</dbReference>
<comment type="caution">
    <text evidence="1">The sequence shown here is derived from an EMBL/GenBank/DDBJ whole genome shotgun (WGS) entry which is preliminary data.</text>
</comment>
<evidence type="ECO:0000313" key="1">
    <source>
        <dbReference type="EMBL" id="KPJ53753.1"/>
    </source>
</evidence>
<reference evidence="1 2" key="1">
    <citation type="journal article" date="2015" name="Microbiome">
        <title>Genomic resolution of linkages in carbon, nitrogen, and sulfur cycling among widespread estuary sediment bacteria.</title>
        <authorList>
            <person name="Baker B.J."/>
            <person name="Lazar C.S."/>
            <person name="Teske A.P."/>
            <person name="Dick G.J."/>
        </authorList>
    </citation>
    <scope>NUCLEOTIDE SEQUENCE [LARGE SCALE GENOMIC DNA]</scope>
    <source>
        <strain evidence="1">DG_24</strain>
    </source>
</reference>
<proteinExistence type="predicted"/>
<accession>A0A0S7WUZ5</accession>
<dbReference type="STRING" id="1703770.AMJ39_03360"/>
<dbReference type="AlphaFoldDB" id="A0A0S7WUZ5"/>
<organism evidence="1 2">
    <name type="scientific">candidate division TA06 bacterium DG_24</name>
    <dbReference type="NCBI Taxonomy" id="1703770"/>
    <lineage>
        <taxon>Bacteria</taxon>
        <taxon>Bacteria division TA06</taxon>
    </lineage>
</organism>
<protein>
    <submittedName>
        <fullName evidence="1">Uncharacterized protein</fullName>
    </submittedName>
</protein>
<gene>
    <name evidence="1" type="ORF">AMJ39_03360</name>
</gene>
<dbReference type="EMBL" id="LIZS01000013">
    <property type="protein sequence ID" value="KPJ53753.1"/>
    <property type="molecule type" value="Genomic_DNA"/>
</dbReference>
<evidence type="ECO:0000313" key="2">
    <source>
        <dbReference type="Proteomes" id="UP000052008"/>
    </source>
</evidence>
<name>A0A0S7WUZ5_UNCT6</name>